<dbReference type="Proteomes" id="UP000006468">
    <property type="component" value="Chromosome"/>
</dbReference>
<dbReference type="AlphaFoldDB" id="D5QFV6"/>
<sequence>MAHITVMETPIIFDRHAVRLHRDRARNSLQRVQPIIQAAADRLLDRLDDTTHRFSHALDIGGRGVSAPMLRARGIEVVATDLSPALCAREPGPCVCMDEEWLPFGAGTFDLVIANLSLHWVNDLPGTLVQIRNILRPDGLFLACMPILPTLAELRQALIVAEHDLLGGASVRISPFPGLRDCAALLQRAGFALPVADSDVIELAYRSPMMLLRDLRDAGETNALVERHRASPPVALFPAALAGLPRDEQGNVAMPLHVAIMTGWAPAVTQPRALKPGQFTTSLEDALGDEDGTAHGGVDTPTAG</sequence>
<reference evidence="5 6" key="1">
    <citation type="journal article" date="2010" name="J. Bacteriol.">
        <title>Genome sequence of a cellulose-producing bacterium, Gluconacetobacter hansenii ATCC 23769.</title>
        <authorList>
            <person name="Iyer P.R."/>
            <person name="Geib S.M."/>
            <person name="Catchmark J."/>
            <person name="Kao T.H."/>
            <person name="Tien M."/>
        </authorList>
    </citation>
    <scope>NUCLEOTIDE SEQUENCE [LARGE SCALE GENOMIC DNA]</scope>
    <source>
        <strain evidence="5 6">ATCC 23769</strain>
    </source>
</reference>
<proteinExistence type="predicted"/>
<dbReference type="Pfam" id="PF08241">
    <property type="entry name" value="Methyltransf_11"/>
    <property type="match status" value="1"/>
</dbReference>
<keyword evidence="1" id="KW-0489">Methyltransferase</keyword>
<dbReference type="PANTHER" id="PTHR13090">
    <property type="entry name" value="ARGININE-HYDROXYLASE NDUFAF5, MITOCHONDRIAL"/>
    <property type="match status" value="1"/>
</dbReference>
<dbReference type="InterPro" id="IPR029063">
    <property type="entry name" value="SAM-dependent_MTases_sf"/>
</dbReference>
<evidence type="ECO:0000313" key="5">
    <source>
        <dbReference type="EMBL" id="EFG84012.1"/>
    </source>
</evidence>
<dbReference type="GO" id="GO:0008757">
    <property type="term" value="F:S-adenosylmethionine-dependent methyltransferase activity"/>
    <property type="evidence" value="ECO:0007669"/>
    <property type="project" value="InterPro"/>
</dbReference>
<protein>
    <submittedName>
        <fullName evidence="5">Biotin synthesis protein bioC</fullName>
    </submittedName>
</protein>
<accession>D5QFV6</accession>
<dbReference type="GO" id="GO:0032259">
    <property type="term" value="P:methylation"/>
    <property type="evidence" value="ECO:0007669"/>
    <property type="project" value="UniProtKB-KW"/>
</dbReference>
<dbReference type="InterPro" id="IPR013216">
    <property type="entry name" value="Methyltransf_11"/>
</dbReference>
<gene>
    <name evidence="5" type="ORF">GXY_10129</name>
</gene>
<feature type="domain" description="Methyltransferase type 11" evidence="4">
    <location>
        <begin position="58"/>
        <end position="142"/>
    </location>
</feature>
<organism evidence="5 6">
    <name type="scientific">Novacetimonas hansenii ATCC 23769</name>
    <dbReference type="NCBI Taxonomy" id="714995"/>
    <lineage>
        <taxon>Bacteria</taxon>
        <taxon>Pseudomonadati</taxon>
        <taxon>Pseudomonadota</taxon>
        <taxon>Alphaproteobacteria</taxon>
        <taxon>Acetobacterales</taxon>
        <taxon>Acetobacteraceae</taxon>
        <taxon>Novacetimonas</taxon>
    </lineage>
</organism>
<feature type="region of interest" description="Disordered" evidence="3">
    <location>
        <begin position="283"/>
        <end position="304"/>
    </location>
</feature>
<dbReference type="HOGENOM" id="CLU_046586_0_3_5"/>
<evidence type="ECO:0000313" key="6">
    <source>
        <dbReference type="Proteomes" id="UP000006468"/>
    </source>
</evidence>
<dbReference type="SUPFAM" id="SSF53335">
    <property type="entry name" value="S-adenosyl-L-methionine-dependent methyltransferases"/>
    <property type="match status" value="1"/>
</dbReference>
<dbReference type="InterPro" id="IPR050602">
    <property type="entry name" value="Malonyl-ACP_OMT"/>
</dbReference>
<dbReference type="RefSeq" id="WP_003620078.1">
    <property type="nucleotide sequence ID" value="NZ_CM000920.1"/>
</dbReference>
<dbReference type="Gene3D" id="3.40.50.150">
    <property type="entry name" value="Vaccinia Virus protein VP39"/>
    <property type="match status" value="1"/>
</dbReference>
<evidence type="ECO:0000256" key="1">
    <source>
        <dbReference type="ARBA" id="ARBA00022603"/>
    </source>
</evidence>
<evidence type="ECO:0000256" key="3">
    <source>
        <dbReference type="SAM" id="MobiDB-lite"/>
    </source>
</evidence>
<evidence type="ECO:0000256" key="2">
    <source>
        <dbReference type="ARBA" id="ARBA00022679"/>
    </source>
</evidence>
<comment type="caution">
    <text evidence="5">The sequence shown here is derived from an EMBL/GenBank/DDBJ whole genome shotgun (WGS) entry which is preliminary data.</text>
</comment>
<keyword evidence="2" id="KW-0808">Transferase</keyword>
<evidence type="ECO:0000259" key="4">
    <source>
        <dbReference type="Pfam" id="PF08241"/>
    </source>
</evidence>
<dbReference type="EMBL" id="ADTV01000039">
    <property type="protein sequence ID" value="EFG84012.1"/>
    <property type="molecule type" value="Genomic_DNA"/>
</dbReference>
<dbReference type="CDD" id="cd02440">
    <property type="entry name" value="AdoMet_MTases"/>
    <property type="match status" value="1"/>
</dbReference>
<name>D5QFV6_NOVHA</name>
<dbReference type="PANTHER" id="PTHR13090:SF1">
    <property type="entry name" value="ARGININE-HYDROXYLASE NDUFAF5, MITOCHONDRIAL"/>
    <property type="match status" value="1"/>
</dbReference>